<dbReference type="PRINTS" id="PR01248">
    <property type="entry name" value="TYPE1KERATIN"/>
</dbReference>
<evidence type="ECO:0000256" key="4">
    <source>
        <dbReference type="SAM" id="Coils"/>
    </source>
</evidence>
<evidence type="ECO:0000256" key="5">
    <source>
        <dbReference type="SAM" id="MobiDB-lite"/>
    </source>
</evidence>
<dbReference type="InterPro" id="IPR002957">
    <property type="entry name" value="Keratin_I"/>
</dbReference>
<keyword evidence="2 4" id="KW-0175">Coiled coil</keyword>
<comment type="caution">
    <text evidence="7">The sequence shown here is derived from an EMBL/GenBank/DDBJ whole genome shotgun (WGS) entry which is preliminary data.</text>
</comment>
<name>A0AAW2B7B9_CULAL</name>
<evidence type="ECO:0000259" key="6">
    <source>
        <dbReference type="PROSITE" id="PS51842"/>
    </source>
</evidence>
<reference evidence="7 8" key="1">
    <citation type="submission" date="2024-05" db="EMBL/GenBank/DDBJ databases">
        <title>A high-quality chromosomal-level genome assembly of Topmouth culter (Culter alburnus).</title>
        <authorList>
            <person name="Zhao H."/>
        </authorList>
    </citation>
    <scope>NUCLEOTIDE SEQUENCE [LARGE SCALE GENOMIC DNA]</scope>
    <source>
        <strain evidence="7">CATC2023</strain>
        <tissue evidence="7">Muscle</tissue>
    </source>
</reference>
<dbReference type="SMART" id="SM01391">
    <property type="entry name" value="Filament"/>
    <property type="match status" value="1"/>
</dbReference>
<organism evidence="7 8">
    <name type="scientific">Culter alburnus</name>
    <name type="common">Topmouth culter</name>
    <dbReference type="NCBI Taxonomy" id="194366"/>
    <lineage>
        <taxon>Eukaryota</taxon>
        <taxon>Metazoa</taxon>
        <taxon>Chordata</taxon>
        <taxon>Craniata</taxon>
        <taxon>Vertebrata</taxon>
        <taxon>Euteleostomi</taxon>
        <taxon>Actinopterygii</taxon>
        <taxon>Neopterygii</taxon>
        <taxon>Teleostei</taxon>
        <taxon>Ostariophysi</taxon>
        <taxon>Cypriniformes</taxon>
        <taxon>Xenocyprididae</taxon>
        <taxon>Xenocypridinae</taxon>
        <taxon>Culter</taxon>
    </lineage>
</organism>
<dbReference type="InterPro" id="IPR039008">
    <property type="entry name" value="IF_rod_dom"/>
</dbReference>
<dbReference type="PANTHER" id="PTHR23239:SF366">
    <property type="entry name" value="KERATIN, TYPE I CYTOSKELETAL 47 KDA"/>
    <property type="match status" value="1"/>
</dbReference>
<keyword evidence="1 3" id="KW-0403">Intermediate filament</keyword>
<protein>
    <recommendedName>
        <fullName evidence="6">IF rod domain-containing protein</fullName>
    </recommendedName>
</protein>
<dbReference type="PROSITE" id="PS51842">
    <property type="entry name" value="IF_ROD_2"/>
    <property type="match status" value="1"/>
</dbReference>
<feature type="domain" description="IF rod" evidence="6">
    <location>
        <begin position="128"/>
        <end position="438"/>
    </location>
</feature>
<sequence>MSFTRAQRFSSRSHSTSSSHSMAPITFSSFGSQSAGGLQGGAGLGFGSSAGLGFGSSAGLGFASGAGLGFGSGFGAGLGSGFGVGGGSLSGGLRTVGGALSAAGGSFRASFRAGSGSFSEAMSNIINEKQLLQVLNDRLAVYLEKVKRLETTNHELKEKLHAFTANRVQTSFNLEPYEIQIKPLREKLLFLIHEHTRISLAMDNAKLAADDFRMKFETELAMRQSVEGDIAGLKTLKKEYESTNTMLQQELTALYKECTDLKKLHQEEMISLRGHMAGTVTVDIKEIESTDLSRVLAEIRSEYEMVIERNRRELEGWYTKQLQKKQEETTEITEITISGSSEITENRKQSLSLQMQLDSVLMKKANVEQRLVEVQARYQSQIFSLSQLAGSLEGELTSVRENAMQQSRDYQLLLSTKVQLEHEISTYKALLEGVGEFSGITVITPMLKLASAGPVGGIAALIANDVQSSASVTPEVSAGGAAADAVDAVGGATVDAVGGATADAVGGATVDAVGGATADAADEK</sequence>
<dbReference type="AlphaFoldDB" id="A0AAW2B7B9"/>
<dbReference type="EMBL" id="JAWDJR010000001">
    <property type="protein sequence ID" value="KAK9981845.1"/>
    <property type="molecule type" value="Genomic_DNA"/>
</dbReference>
<dbReference type="Gene3D" id="1.20.5.1160">
    <property type="entry name" value="Vasodilator-stimulated phosphoprotein"/>
    <property type="match status" value="1"/>
</dbReference>
<dbReference type="Gene3D" id="1.20.5.500">
    <property type="entry name" value="Single helix bin"/>
    <property type="match status" value="1"/>
</dbReference>
<gene>
    <name evidence="7" type="ORF">ABG768_001369</name>
</gene>
<evidence type="ECO:0000313" key="8">
    <source>
        <dbReference type="Proteomes" id="UP001479290"/>
    </source>
</evidence>
<dbReference type="GO" id="GO:0005198">
    <property type="term" value="F:structural molecule activity"/>
    <property type="evidence" value="ECO:0007669"/>
    <property type="project" value="InterPro"/>
</dbReference>
<dbReference type="GO" id="GO:0005882">
    <property type="term" value="C:intermediate filament"/>
    <property type="evidence" value="ECO:0007669"/>
    <property type="project" value="UniProtKB-KW"/>
</dbReference>
<keyword evidence="8" id="KW-1185">Reference proteome</keyword>
<dbReference type="Pfam" id="PF00038">
    <property type="entry name" value="Filament"/>
    <property type="match status" value="1"/>
</dbReference>
<dbReference type="PANTHER" id="PTHR23239">
    <property type="entry name" value="INTERMEDIATE FILAMENT"/>
    <property type="match status" value="1"/>
</dbReference>
<dbReference type="SUPFAM" id="SSF64593">
    <property type="entry name" value="Intermediate filament protein, coiled coil region"/>
    <property type="match status" value="2"/>
</dbReference>
<feature type="coiled-coil region" evidence="4">
    <location>
        <begin position="230"/>
        <end position="257"/>
    </location>
</feature>
<evidence type="ECO:0000256" key="1">
    <source>
        <dbReference type="ARBA" id="ARBA00022754"/>
    </source>
</evidence>
<evidence type="ECO:0000256" key="2">
    <source>
        <dbReference type="ARBA" id="ARBA00023054"/>
    </source>
</evidence>
<dbReference type="Gene3D" id="1.20.5.170">
    <property type="match status" value="1"/>
</dbReference>
<feature type="compositionally biased region" description="Low complexity" evidence="5">
    <location>
        <begin position="10"/>
        <end position="21"/>
    </location>
</feature>
<comment type="similarity">
    <text evidence="3">Belongs to the intermediate filament family.</text>
</comment>
<dbReference type="Proteomes" id="UP001479290">
    <property type="component" value="Unassembled WGS sequence"/>
</dbReference>
<accession>A0AAW2B7B9</accession>
<feature type="coiled-coil region" evidence="4">
    <location>
        <begin position="132"/>
        <end position="166"/>
    </location>
</feature>
<proteinExistence type="inferred from homology"/>
<evidence type="ECO:0000256" key="3">
    <source>
        <dbReference type="RuleBase" id="RU000685"/>
    </source>
</evidence>
<feature type="region of interest" description="Disordered" evidence="5">
    <location>
        <begin position="1"/>
        <end position="21"/>
    </location>
</feature>
<dbReference type="PROSITE" id="PS00226">
    <property type="entry name" value="IF_ROD_1"/>
    <property type="match status" value="1"/>
</dbReference>
<evidence type="ECO:0000313" key="7">
    <source>
        <dbReference type="EMBL" id="KAK9981845.1"/>
    </source>
</evidence>
<dbReference type="InterPro" id="IPR018039">
    <property type="entry name" value="IF_conserved"/>
</dbReference>